<name>A0ABN9W9U3_9DINO</name>
<evidence type="ECO:0000313" key="3">
    <source>
        <dbReference type="Proteomes" id="UP001189429"/>
    </source>
</evidence>
<protein>
    <submittedName>
        <fullName evidence="2">Uncharacterized protein</fullName>
    </submittedName>
</protein>
<dbReference type="EMBL" id="CAUYUJ010018185">
    <property type="protein sequence ID" value="CAK0881454.1"/>
    <property type="molecule type" value="Genomic_DNA"/>
</dbReference>
<evidence type="ECO:0000313" key="2">
    <source>
        <dbReference type="EMBL" id="CAK0881454.1"/>
    </source>
</evidence>
<organism evidence="2 3">
    <name type="scientific">Prorocentrum cordatum</name>
    <dbReference type="NCBI Taxonomy" id="2364126"/>
    <lineage>
        <taxon>Eukaryota</taxon>
        <taxon>Sar</taxon>
        <taxon>Alveolata</taxon>
        <taxon>Dinophyceae</taxon>
        <taxon>Prorocentrales</taxon>
        <taxon>Prorocentraceae</taxon>
        <taxon>Prorocentrum</taxon>
    </lineage>
</organism>
<keyword evidence="3" id="KW-1185">Reference proteome</keyword>
<evidence type="ECO:0000256" key="1">
    <source>
        <dbReference type="SAM" id="MobiDB-lite"/>
    </source>
</evidence>
<feature type="non-terminal residue" evidence="2">
    <location>
        <position position="1"/>
    </location>
</feature>
<accession>A0ABN9W9U3</accession>
<feature type="compositionally biased region" description="Low complexity" evidence="1">
    <location>
        <begin position="7"/>
        <end position="18"/>
    </location>
</feature>
<gene>
    <name evidence="2" type="ORF">PCOR1329_LOCUS64290</name>
</gene>
<sequence length="155" mass="14778">PSRRGRAAQAPRGAGPSGTMAPGPEGLPPIGETSLPPGVTQEAWEKSFKASLQGQAVAFPDTQAAPGPRARPAGLAATATAEAEAPAAAGEEPAAAPGQPSAGGGTAKAAAETAAPLPALSGPPLQRRQQLAPLAGSRPVAPTGGLGAAPGLPPS</sequence>
<feature type="region of interest" description="Disordered" evidence="1">
    <location>
        <begin position="1"/>
        <end position="155"/>
    </location>
</feature>
<proteinExistence type="predicted"/>
<feature type="compositionally biased region" description="Low complexity" evidence="1">
    <location>
        <begin position="107"/>
        <end position="125"/>
    </location>
</feature>
<feature type="compositionally biased region" description="Low complexity" evidence="1">
    <location>
        <begin position="62"/>
        <end position="100"/>
    </location>
</feature>
<comment type="caution">
    <text evidence="2">The sequence shown here is derived from an EMBL/GenBank/DDBJ whole genome shotgun (WGS) entry which is preliminary data.</text>
</comment>
<dbReference type="Proteomes" id="UP001189429">
    <property type="component" value="Unassembled WGS sequence"/>
</dbReference>
<reference evidence="2" key="1">
    <citation type="submission" date="2023-10" db="EMBL/GenBank/DDBJ databases">
        <authorList>
            <person name="Chen Y."/>
            <person name="Shah S."/>
            <person name="Dougan E. K."/>
            <person name="Thang M."/>
            <person name="Chan C."/>
        </authorList>
    </citation>
    <scope>NUCLEOTIDE SEQUENCE [LARGE SCALE GENOMIC DNA]</scope>
</reference>